<dbReference type="Pfam" id="PF00078">
    <property type="entry name" value="RVT_1"/>
    <property type="match status" value="1"/>
</dbReference>
<protein>
    <recommendedName>
        <fullName evidence="2">Reverse transcriptase domain-containing protein</fullName>
    </recommendedName>
</protein>
<dbReference type="PANTHER" id="PTHR33116:SF78">
    <property type="entry name" value="OS12G0587133 PROTEIN"/>
    <property type="match status" value="1"/>
</dbReference>
<dbReference type="InterPro" id="IPR043502">
    <property type="entry name" value="DNA/RNA_pol_sf"/>
</dbReference>
<feature type="region of interest" description="Disordered" evidence="1">
    <location>
        <begin position="293"/>
        <end position="314"/>
    </location>
</feature>
<sequence length="1762" mass="198423">MGGSRFLQVESKSFEIVKHVSTLSIIERSRSHVSSVSMGFLAARWCREALLEVANLTTEKHLFRSFRERNSVFVIQKQRNGRGGFVSITVLGESRGKGIVFIPEGRDGKGWRGVSNVIHDLLTPMVPEKQVSNPRQPPTVMEQRSQLSNTHGESRTFKEAVIRGDTIPNIIPNISHVMEGNTSVMRDSGKAVVNDSVELFLKVILGVGPGEKWVVKWAGVMDQPSGAMVSFEDQMGRKTNVTGPIEGGPSVQADVRTGPNVVVSSEAAQKPNTNKPVKPIINKPDPVHKLVWRPRTSGSQKSPTAVESGSRVKNDFPGADHVSVHGCDSESQCSSRSSLVPASPLEVQPIAEVLKGIGEVDRTWGSSSEWFIDLRDGRRLRLPMDLRGTAVEAEVETTQKLIQWVSSHRDVIIGENGESDWGTEGLDSMSTISGSEPKDETHDFFVGSAPEGDTVTMEGVMVTTEGLEVTEPLSVVPLAMIPVELEETNEEVYGGEKAVVLGTMEVMDVGSVGLETSGVEERSYVGEMPSDWVLRQQKRVGKVLGASYVGSEHAVTKLLMDIEARHQQRKAGQIGEVRPASSGRKGCRELKGLVSSVNYEARISREAKGKGSSGASGGILLLWDKRVVEKLEDAIGYFSVSCKFKNVEDQKVWMFTGVYGPNDAPNRRLMWDELAGISSCWEVPWCLGGDFNVVRFPAERRGADLFTAEMYDFSDFISINGLIDIPLTGGLFTWSNNREQAAMSRIDRFLFTPEWEASFAAISQKRLDRLNSDHFPIVLECGSFQRRRRPFRFENMWLKADGFEEQVRLWWESYQVEGNPSYVLANKLKALKVDLKKWNVDVFGHLSTQQNKLWAVLRELDILEESKVLSDEEKGRKELTLAGLDKLLLMEEISWRQKSRVLWLKEGDKNSKFFHKIANSHRKTNTIDSLNINGITSTCQDEIRDHIAQFYEQLYKEDGYCRPQLDGIQFSAISGEEAAWLERPFDEEEIVNVVKGFNGDKAPGPDGFSLAFFQHCWRTVRAEVLAVCQEFHEHCKFERSLNATFVSLIPKKHGANEIKDFRPISLVGGLYKIIAKMLANRLSSVLGKIISPTQNAFVKGRQILDSVLVANECLDSRLKETTPGVLCKLDLEKAYDHVNWAFLLYLLRRCGFSGRWRQWIYFCISTVRFSILVNGSPCGFFQSSRGIRQGDPLSPLLFVIIMEALSRLIEKAISVGLLSGFAVGRMVSDPLLISHLLFADDTLIFCEADPVHITHLRYILIWFEATSGLRVNLGKSELVPIGDVAFVEELADILGCRTSTLPMKYLGLPLGADFKSLAIWTPIVENMERRLAGWKRFYLSSGGRLTLIKSTLSNLPTYFLSLFPIPAKVAKRMEQIQRNFLWGHTEEVFKYHLVKWEQVCSPLNNGGLAIRNLRLFNEALLGKWLWRYGVERDALWRQVVMAKYGSLEGDWMSRFPNGPYGVGLWKFIRGGWVRFSKYLKFEVGLGTRIKFWDDTWCCAEPLKTMFPDLYRLSCVPEATVADHMQVRGAAVSWEVQFTQMAHDWELESFSSFLDVLYAANIKYSSTDKMCWVPSPAAGFQVKSYYQVVSSSGNGDFPWKIIWKSKVPPRIAFFSWTAALGKILTADNLRKRHIVLVSWCCMCKADGESVDHLLLHCSFAKELWDLLFVMFGVHWVMPHSVLELFACWPRRLGSLHRSVLWRAAPHCLMWCIWKERNARLFEGSEKSVVELKLQFMRSFAGWMAAYGPFGCSSLIDFLALCSN</sequence>
<feature type="domain" description="Reverse transcriptase" evidence="2">
    <location>
        <begin position="1030"/>
        <end position="1310"/>
    </location>
</feature>
<feature type="compositionally biased region" description="Polar residues" evidence="1">
    <location>
        <begin position="296"/>
        <end position="307"/>
    </location>
</feature>
<feature type="region of interest" description="Disordered" evidence="1">
    <location>
        <begin position="128"/>
        <end position="153"/>
    </location>
</feature>
<dbReference type="EMBL" id="OIVN01002668">
    <property type="protein sequence ID" value="SPD05508.1"/>
    <property type="molecule type" value="Genomic_DNA"/>
</dbReference>
<dbReference type="InterPro" id="IPR036691">
    <property type="entry name" value="Endo/exonu/phosph_ase_sf"/>
</dbReference>
<feature type="compositionally biased region" description="Polar residues" evidence="1">
    <location>
        <begin position="142"/>
        <end position="151"/>
    </location>
</feature>
<dbReference type="PROSITE" id="PS50878">
    <property type="entry name" value="RT_POL"/>
    <property type="match status" value="1"/>
</dbReference>
<accession>A0A2N9H127</accession>
<feature type="region of interest" description="Disordered" evidence="1">
    <location>
        <begin position="265"/>
        <end position="284"/>
    </location>
</feature>
<dbReference type="InterPro" id="IPR026960">
    <property type="entry name" value="RVT-Znf"/>
</dbReference>
<dbReference type="CDD" id="cd01650">
    <property type="entry name" value="RT_nLTR_like"/>
    <property type="match status" value="1"/>
</dbReference>
<dbReference type="Gene3D" id="3.60.10.10">
    <property type="entry name" value="Endonuclease/exonuclease/phosphatase"/>
    <property type="match status" value="1"/>
</dbReference>
<dbReference type="PANTHER" id="PTHR33116">
    <property type="entry name" value="REVERSE TRANSCRIPTASE ZINC-BINDING DOMAIN-CONTAINING PROTEIN-RELATED-RELATED"/>
    <property type="match status" value="1"/>
</dbReference>
<dbReference type="Pfam" id="PF13966">
    <property type="entry name" value="zf-RVT"/>
    <property type="match status" value="1"/>
</dbReference>
<feature type="compositionally biased region" description="Polar residues" evidence="1">
    <location>
        <begin position="265"/>
        <end position="275"/>
    </location>
</feature>
<gene>
    <name evidence="3" type="ORF">FSB_LOCUS33390</name>
</gene>
<reference evidence="3" key="1">
    <citation type="submission" date="2018-02" db="EMBL/GenBank/DDBJ databases">
        <authorList>
            <person name="Cohen D.B."/>
            <person name="Kent A.D."/>
        </authorList>
    </citation>
    <scope>NUCLEOTIDE SEQUENCE</scope>
</reference>
<dbReference type="SUPFAM" id="SSF56672">
    <property type="entry name" value="DNA/RNA polymerases"/>
    <property type="match status" value="1"/>
</dbReference>
<evidence type="ECO:0000259" key="2">
    <source>
        <dbReference type="PROSITE" id="PS50878"/>
    </source>
</evidence>
<organism evidence="3">
    <name type="scientific">Fagus sylvatica</name>
    <name type="common">Beechnut</name>
    <dbReference type="NCBI Taxonomy" id="28930"/>
    <lineage>
        <taxon>Eukaryota</taxon>
        <taxon>Viridiplantae</taxon>
        <taxon>Streptophyta</taxon>
        <taxon>Embryophyta</taxon>
        <taxon>Tracheophyta</taxon>
        <taxon>Spermatophyta</taxon>
        <taxon>Magnoliopsida</taxon>
        <taxon>eudicotyledons</taxon>
        <taxon>Gunneridae</taxon>
        <taxon>Pentapetalae</taxon>
        <taxon>rosids</taxon>
        <taxon>fabids</taxon>
        <taxon>Fagales</taxon>
        <taxon>Fagaceae</taxon>
        <taxon>Fagus</taxon>
    </lineage>
</organism>
<evidence type="ECO:0000313" key="3">
    <source>
        <dbReference type="EMBL" id="SPD05508.1"/>
    </source>
</evidence>
<name>A0A2N9H127_FAGSY</name>
<dbReference type="InterPro" id="IPR000477">
    <property type="entry name" value="RT_dom"/>
</dbReference>
<dbReference type="SUPFAM" id="SSF56219">
    <property type="entry name" value="DNase I-like"/>
    <property type="match status" value="1"/>
</dbReference>
<proteinExistence type="predicted"/>
<evidence type="ECO:0000256" key="1">
    <source>
        <dbReference type="SAM" id="MobiDB-lite"/>
    </source>
</evidence>